<gene>
    <name evidence="2" type="ORF">MUN89_05220</name>
</gene>
<accession>A0ABY4EMG2</accession>
<keyword evidence="1" id="KW-0812">Transmembrane</keyword>
<keyword evidence="3" id="KW-1185">Reference proteome</keyword>
<dbReference type="EMBL" id="CP095073">
    <property type="protein sequence ID" value="UOQ45349.1"/>
    <property type="molecule type" value="Genomic_DNA"/>
</dbReference>
<feature type="transmembrane region" description="Helical" evidence="1">
    <location>
        <begin position="32"/>
        <end position="56"/>
    </location>
</feature>
<proteinExistence type="predicted"/>
<keyword evidence="1" id="KW-1133">Transmembrane helix</keyword>
<protein>
    <submittedName>
        <fullName evidence="2">Uncharacterized protein</fullName>
    </submittedName>
</protein>
<name>A0ABY4EMG2_9BACI</name>
<feature type="transmembrane region" description="Helical" evidence="1">
    <location>
        <begin position="86"/>
        <end position="103"/>
    </location>
</feature>
<sequence length="110" mass="12490">MVVKFFYRFQGVLQNVQELFVYGKIKITTCSAIGGIVMWIMIIITVCTLLLALQLVNSNPKTALLVSALVPCTLFYYLGKEGYKEAFLFTFILYFAAVNIMFIRQNINNG</sequence>
<keyword evidence="1" id="KW-0472">Membrane</keyword>
<dbReference type="RefSeq" id="WP_244712002.1">
    <property type="nucleotide sequence ID" value="NZ_CP095073.1"/>
</dbReference>
<evidence type="ECO:0000313" key="2">
    <source>
        <dbReference type="EMBL" id="UOQ45349.1"/>
    </source>
</evidence>
<evidence type="ECO:0000256" key="1">
    <source>
        <dbReference type="SAM" id="Phobius"/>
    </source>
</evidence>
<feature type="transmembrane region" description="Helical" evidence="1">
    <location>
        <begin position="62"/>
        <end position="79"/>
    </location>
</feature>
<organism evidence="2 3">
    <name type="scientific">Halobacillus salinarum</name>
    <dbReference type="NCBI Taxonomy" id="2932257"/>
    <lineage>
        <taxon>Bacteria</taxon>
        <taxon>Bacillati</taxon>
        <taxon>Bacillota</taxon>
        <taxon>Bacilli</taxon>
        <taxon>Bacillales</taxon>
        <taxon>Bacillaceae</taxon>
        <taxon>Halobacillus</taxon>
    </lineage>
</organism>
<dbReference type="Proteomes" id="UP000831787">
    <property type="component" value="Chromosome"/>
</dbReference>
<reference evidence="2 3" key="1">
    <citation type="submission" date="2022-04" db="EMBL/GenBank/DDBJ databases">
        <title>Halobacillus sp. isolated from saltern.</title>
        <authorList>
            <person name="Won M."/>
            <person name="Lee C.-M."/>
            <person name="Woen H.-Y."/>
            <person name="Kwon S.-W."/>
        </authorList>
    </citation>
    <scope>NUCLEOTIDE SEQUENCE [LARGE SCALE GENOMIC DNA]</scope>
    <source>
        <strain evidence="2 3">SSBR10-3</strain>
    </source>
</reference>
<evidence type="ECO:0000313" key="3">
    <source>
        <dbReference type="Proteomes" id="UP000831787"/>
    </source>
</evidence>